<sequence>MEAMDEGLPNDGGEHHQQAVPRPRVTNACEACRAAKVKCQGSVHQLGICKRCLDSKRECIFKTGPRTRRPRQPRRTDSSSSQQQQLLPQEQQQQRSPMPPPPGPSKTFTIDVHMPEDVEVAINMEELRLNHEGFIERLVPESLFQDDHTDYYPQGQYHDFETNTEARLSGSGGSVASHASSLPLGASALSTPPSSFIPPSSRTTSGVGVGDGGSGSGSGGGGGGGGAKMRTLASLGLQPQFNLDSAAGLLAMFRDVMLDNFPCVLISPDATVAGFAKDRPFLLLSVLSAASSSRTIHGHSLYDEEFRKILGLKFVASGDRSIELLQGLNVYVAWYPFHLRPKNKQAFQYIRMIVDIVTDLELDQDPGTDKVGVAPSSERLSEIRTYLASYYLASSFSSCWARTRTMGYTNYTAKCCDIIEAHGNGRGDVNLAWQARLLRIVEETNELRSIKKGRTQSDQQIELMMKGMESQLAEWEAKMSPEVASTISIRVAFSFARIFLAGAGLLMTGNPKAQKTVAVTFHTEPHRLVSIIPALISIWDYILGLSPAELSSCTGIHWCIYILTIIFGFRLSFPLPVCPDWDDAEARRQLRFGEYIDRFCRIGIAVQDGNTKAGKKVDSEAGKSKALKMDALAASRVVLDVVRTKYHKRVARVERPPAAPASLTAEQQAAFAAAHPGFASSNMQVDSTVGGCPMFDGSLETNYPQFWDDTWLTRLTAAEKITATPDGAAPGWQGQGQGQGQSGEPESDYPQTGCERRPSPTATPYNNDLWTTMTLDWAQAPENDIMATFSGVPF</sequence>
<feature type="domain" description="Zn(2)-C6 fungal-type" evidence="7">
    <location>
        <begin position="28"/>
        <end position="61"/>
    </location>
</feature>
<dbReference type="AlphaFoldDB" id="A0AAE0NL22"/>
<evidence type="ECO:0000256" key="3">
    <source>
        <dbReference type="ARBA" id="ARBA00023125"/>
    </source>
</evidence>
<dbReference type="InterPro" id="IPR051089">
    <property type="entry name" value="prtT"/>
</dbReference>
<name>A0AAE0NL22_9PEZI</name>
<dbReference type="SUPFAM" id="SSF57701">
    <property type="entry name" value="Zn2/Cys6 DNA-binding domain"/>
    <property type="match status" value="1"/>
</dbReference>
<feature type="region of interest" description="Disordered" evidence="6">
    <location>
        <begin position="1"/>
        <end position="21"/>
    </location>
</feature>
<dbReference type="GO" id="GO:0005634">
    <property type="term" value="C:nucleus"/>
    <property type="evidence" value="ECO:0007669"/>
    <property type="project" value="UniProtKB-SubCell"/>
</dbReference>
<dbReference type="Proteomes" id="UP001287356">
    <property type="component" value="Unassembled WGS sequence"/>
</dbReference>
<dbReference type="Gene3D" id="4.10.240.10">
    <property type="entry name" value="Zn(2)-C6 fungal-type DNA-binding domain"/>
    <property type="match status" value="1"/>
</dbReference>
<keyword evidence="2" id="KW-0805">Transcription regulation</keyword>
<protein>
    <recommendedName>
        <fullName evidence="7">Zn(2)-C6 fungal-type domain-containing protein</fullName>
    </recommendedName>
</protein>
<dbReference type="GO" id="GO:0000981">
    <property type="term" value="F:DNA-binding transcription factor activity, RNA polymerase II-specific"/>
    <property type="evidence" value="ECO:0007669"/>
    <property type="project" value="InterPro"/>
</dbReference>
<dbReference type="InterPro" id="IPR036864">
    <property type="entry name" value="Zn2-C6_fun-type_DNA-bd_sf"/>
</dbReference>
<dbReference type="PANTHER" id="PTHR31845:SF39">
    <property type="entry name" value="TRANSCRIPTION FACTOR PBCR-RELATED"/>
    <property type="match status" value="1"/>
</dbReference>
<feature type="region of interest" description="Disordered" evidence="6">
    <location>
        <begin position="63"/>
        <end position="110"/>
    </location>
</feature>
<feature type="compositionally biased region" description="Gly residues" evidence="6">
    <location>
        <begin position="207"/>
        <end position="225"/>
    </location>
</feature>
<feature type="region of interest" description="Disordered" evidence="6">
    <location>
        <begin position="190"/>
        <end position="225"/>
    </location>
</feature>
<keyword evidence="9" id="KW-1185">Reference proteome</keyword>
<dbReference type="SMART" id="SM00066">
    <property type="entry name" value="GAL4"/>
    <property type="match status" value="1"/>
</dbReference>
<evidence type="ECO:0000256" key="2">
    <source>
        <dbReference type="ARBA" id="ARBA00023015"/>
    </source>
</evidence>
<comment type="caution">
    <text evidence="8">The sequence shown here is derived from an EMBL/GenBank/DDBJ whole genome shotgun (WGS) entry which is preliminary data.</text>
</comment>
<keyword evidence="5" id="KW-0539">Nucleus</keyword>
<feature type="region of interest" description="Disordered" evidence="6">
    <location>
        <begin position="724"/>
        <end position="767"/>
    </location>
</feature>
<dbReference type="InterPro" id="IPR001138">
    <property type="entry name" value="Zn2Cys6_DnaBD"/>
</dbReference>
<dbReference type="EMBL" id="JAULSN010000001">
    <property type="protein sequence ID" value="KAK3383441.1"/>
    <property type="molecule type" value="Genomic_DNA"/>
</dbReference>
<evidence type="ECO:0000256" key="5">
    <source>
        <dbReference type="ARBA" id="ARBA00023242"/>
    </source>
</evidence>
<evidence type="ECO:0000256" key="1">
    <source>
        <dbReference type="ARBA" id="ARBA00004123"/>
    </source>
</evidence>
<feature type="compositionally biased region" description="Low complexity" evidence="6">
    <location>
        <begin position="190"/>
        <end position="206"/>
    </location>
</feature>
<evidence type="ECO:0000256" key="4">
    <source>
        <dbReference type="ARBA" id="ARBA00023163"/>
    </source>
</evidence>
<evidence type="ECO:0000256" key="6">
    <source>
        <dbReference type="SAM" id="MobiDB-lite"/>
    </source>
</evidence>
<evidence type="ECO:0000313" key="8">
    <source>
        <dbReference type="EMBL" id="KAK3383441.1"/>
    </source>
</evidence>
<evidence type="ECO:0000313" key="9">
    <source>
        <dbReference type="Proteomes" id="UP001287356"/>
    </source>
</evidence>
<comment type="subcellular location">
    <subcellularLocation>
        <location evidence="1">Nucleus</location>
    </subcellularLocation>
</comment>
<keyword evidence="4" id="KW-0804">Transcription</keyword>
<evidence type="ECO:0000259" key="7">
    <source>
        <dbReference type="PROSITE" id="PS50048"/>
    </source>
</evidence>
<dbReference type="GO" id="GO:0008270">
    <property type="term" value="F:zinc ion binding"/>
    <property type="evidence" value="ECO:0007669"/>
    <property type="project" value="InterPro"/>
</dbReference>
<proteinExistence type="predicted"/>
<reference evidence="8" key="1">
    <citation type="journal article" date="2023" name="Mol. Phylogenet. Evol.">
        <title>Genome-scale phylogeny and comparative genomics of the fungal order Sordariales.</title>
        <authorList>
            <person name="Hensen N."/>
            <person name="Bonometti L."/>
            <person name="Westerberg I."/>
            <person name="Brannstrom I.O."/>
            <person name="Guillou S."/>
            <person name="Cros-Aarteil S."/>
            <person name="Calhoun S."/>
            <person name="Haridas S."/>
            <person name="Kuo A."/>
            <person name="Mondo S."/>
            <person name="Pangilinan J."/>
            <person name="Riley R."/>
            <person name="LaButti K."/>
            <person name="Andreopoulos B."/>
            <person name="Lipzen A."/>
            <person name="Chen C."/>
            <person name="Yan M."/>
            <person name="Daum C."/>
            <person name="Ng V."/>
            <person name="Clum A."/>
            <person name="Steindorff A."/>
            <person name="Ohm R.A."/>
            <person name="Martin F."/>
            <person name="Silar P."/>
            <person name="Natvig D.O."/>
            <person name="Lalanne C."/>
            <person name="Gautier V."/>
            <person name="Ament-Velasquez S.L."/>
            <person name="Kruys A."/>
            <person name="Hutchinson M.I."/>
            <person name="Powell A.J."/>
            <person name="Barry K."/>
            <person name="Miller A.N."/>
            <person name="Grigoriev I.V."/>
            <person name="Debuchy R."/>
            <person name="Gladieux P."/>
            <person name="Hiltunen Thoren M."/>
            <person name="Johannesson H."/>
        </authorList>
    </citation>
    <scope>NUCLEOTIDE SEQUENCE</scope>
    <source>
        <strain evidence="8">CBS 958.72</strain>
    </source>
</reference>
<feature type="compositionally biased region" description="Low complexity" evidence="6">
    <location>
        <begin position="78"/>
        <end position="96"/>
    </location>
</feature>
<reference evidence="8" key="2">
    <citation type="submission" date="2023-06" db="EMBL/GenBank/DDBJ databases">
        <authorList>
            <consortium name="Lawrence Berkeley National Laboratory"/>
            <person name="Haridas S."/>
            <person name="Hensen N."/>
            <person name="Bonometti L."/>
            <person name="Westerberg I."/>
            <person name="Brannstrom I.O."/>
            <person name="Guillou S."/>
            <person name="Cros-Aarteil S."/>
            <person name="Calhoun S."/>
            <person name="Kuo A."/>
            <person name="Mondo S."/>
            <person name="Pangilinan J."/>
            <person name="Riley R."/>
            <person name="Labutti K."/>
            <person name="Andreopoulos B."/>
            <person name="Lipzen A."/>
            <person name="Chen C."/>
            <person name="Yanf M."/>
            <person name="Daum C."/>
            <person name="Ng V."/>
            <person name="Clum A."/>
            <person name="Steindorff A."/>
            <person name="Ohm R."/>
            <person name="Martin F."/>
            <person name="Silar P."/>
            <person name="Natvig D."/>
            <person name="Lalanne C."/>
            <person name="Gautier V."/>
            <person name="Ament-Velasquez S.L."/>
            <person name="Kruys A."/>
            <person name="Hutchinson M.I."/>
            <person name="Powell A.J."/>
            <person name="Barry K."/>
            <person name="Miller A.N."/>
            <person name="Grigoriev I.V."/>
            <person name="Debuchy R."/>
            <person name="Gladieux P."/>
            <person name="Thoren M.H."/>
            <person name="Johannesson H."/>
        </authorList>
    </citation>
    <scope>NUCLEOTIDE SEQUENCE</scope>
    <source>
        <strain evidence="8">CBS 958.72</strain>
    </source>
</reference>
<dbReference type="PROSITE" id="PS00463">
    <property type="entry name" value="ZN2_CY6_FUNGAL_1"/>
    <property type="match status" value="1"/>
</dbReference>
<dbReference type="GO" id="GO:0000976">
    <property type="term" value="F:transcription cis-regulatory region binding"/>
    <property type="evidence" value="ECO:0007669"/>
    <property type="project" value="TreeGrafter"/>
</dbReference>
<dbReference type="PANTHER" id="PTHR31845">
    <property type="entry name" value="FINGER DOMAIN PROTEIN, PUTATIVE-RELATED"/>
    <property type="match status" value="1"/>
</dbReference>
<accession>A0AAE0NL22</accession>
<gene>
    <name evidence="8" type="ORF">B0T24DRAFT_49670</name>
</gene>
<dbReference type="CDD" id="cd00067">
    <property type="entry name" value="GAL4"/>
    <property type="match status" value="1"/>
</dbReference>
<keyword evidence="3" id="KW-0238">DNA-binding</keyword>
<organism evidence="8 9">
    <name type="scientific">Lasiosphaeria ovina</name>
    <dbReference type="NCBI Taxonomy" id="92902"/>
    <lineage>
        <taxon>Eukaryota</taxon>
        <taxon>Fungi</taxon>
        <taxon>Dikarya</taxon>
        <taxon>Ascomycota</taxon>
        <taxon>Pezizomycotina</taxon>
        <taxon>Sordariomycetes</taxon>
        <taxon>Sordariomycetidae</taxon>
        <taxon>Sordariales</taxon>
        <taxon>Lasiosphaeriaceae</taxon>
        <taxon>Lasiosphaeria</taxon>
    </lineage>
</organism>
<dbReference type="PROSITE" id="PS50048">
    <property type="entry name" value="ZN2_CY6_FUNGAL_2"/>
    <property type="match status" value="1"/>
</dbReference>